<comment type="caution">
    <text evidence="1">The sequence shown here is derived from an EMBL/GenBank/DDBJ whole genome shotgun (WGS) entry which is preliminary data.</text>
</comment>
<name>A0ACB9A2P4_9ASTR</name>
<proteinExistence type="predicted"/>
<sequence length="155" mass="16879">MHIHLCFIVSTIAMLSFQCGKKKRKRSCSFKNQTVTTKANKNTDLLVSTTNDASTHVKVEDKNDDPPVQNENKELPPPPRLASIRAASYHAGGSSSRSQGAKLTSSMSMRLSGGFKGLKKGLKNDEKSNGLIFENDKITRGDSLLKKTIILGGKC</sequence>
<protein>
    <submittedName>
        <fullName evidence="1">Uncharacterized protein</fullName>
    </submittedName>
</protein>
<evidence type="ECO:0000313" key="2">
    <source>
        <dbReference type="Proteomes" id="UP001056120"/>
    </source>
</evidence>
<keyword evidence="2" id="KW-1185">Reference proteome</keyword>
<evidence type="ECO:0000313" key="1">
    <source>
        <dbReference type="EMBL" id="KAI3703683.1"/>
    </source>
</evidence>
<dbReference type="EMBL" id="CM042042">
    <property type="protein sequence ID" value="KAI3703683.1"/>
    <property type="molecule type" value="Genomic_DNA"/>
</dbReference>
<gene>
    <name evidence="1" type="ORF">L1987_73876</name>
</gene>
<organism evidence="1 2">
    <name type="scientific">Smallanthus sonchifolius</name>
    <dbReference type="NCBI Taxonomy" id="185202"/>
    <lineage>
        <taxon>Eukaryota</taxon>
        <taxon>Viridiplantae</taxon>
        <taxon>Streptophyta</taxon>
        <taxon>Embryophyta</taxon>
        <taxon>Tracheophyta</taxon>
        <taxon>Spermatophyta</taxon>
        <taxon>Magnoliopsida</taxon>
        <taxon>eudicotyledons</taxon>
        <taxon>Gunneridae</taxon>
        <taxon>Pentapetalae</taxon>
        <taxon>asterids</taxon>
        <taxon>campanulids</taxon>
        <taxon>Asterales</taxon>
        <taxon>Asteraceae</taxon>
        <taxon>Asteroideae</taxon>
        <taxon>Heliantheae alliance</taxon>
        <taxon>Millerieae</taxon>
        <taxon>Smallanthus</taxon>
    </lineage>
</organism>
<dbReference type="Proteomes" id="UP001056120">
    <property type="component" value="Linkage Group LG25"/>
</dbReference>
<reference evidence="2" key="1">
    <citation type="journal article" date="2022" name="Mol. Ecol. Resour.">
        <title>The genomes of chicory, endive, great burdock and yacon provide insights into Asteraceae palaeo-polyploidization history and plant inulin production.</title>
        <authorList>
            <person name="Fan W."/>
            <person name="Wang S."/>
            <person name="Wang H."/>
            <person name="Wang A."/>
            <person name="Jiang F."/>
            <person name="Liu H."/>
            <person name="Zhao H."/>
            <person name="Xu D."/>
            <person name="Zhang Y."/>
        </authorList>
    </citation>
    <scope>NUCLEOTIDE SEQUENCE [LARGE SCALE GENOMIC DNA]</scope>
    <source>
        <strain evidence="2">cv. Yunnan</strain>
    </source>
</reference>
<reference evidence="1 2" key="2">
    <citation type="journal article" date="2022" name="Mol. Ecol. Resour.">
        <title>The genomes of chicory, endive, great burdock and yacon provide insights into Asteraceae paleo-polyploidization history and plant inulin production.</title>
        <authorList>
            <person name="Fan W."/>
            <person name="Wang S."/>
            <person name="Wang H."/>
            <person name="Wang A."/>
            <person name="Jiang F."/>
            <person name="Liu H."/>
            <person name="Zhao H."/>
            <person name="Xu D."/>
            <person name="Zhang Y."/>
        </authorList>
    </citation>
    <scope>NUCLEOTIDE SEQUENCE [LARGE SCALE GENOMIC DNA]</scope>
    <source>
        <strain evidence="2">cv. Yunnan</strain>
        <tissue evidence="1">Leaves</tissue>
    </source>
</reference>
<accession>A0ACB9A2P4</accession>